<organism evidence="1 2">
    <name type="scientific">Candidatus Thiodiazotropha endolucinida</name>
    <dbReference type="NCBI Taxonomy" id="1655433"/>
    <lineage>
        <taxon>Bacteria</taxon>
        <taxon>Pseudomonadati</taxon>
        <taxon>Pseudomonadota</taxon>
        <taxon>Gammaproteobacteria</taxon>
        <taxon>Chromatiales</taxon>
        <taxon>Sedimenticolaceae</taxon>
        <taxon>Candidatus Thiodiazotropha</taxon>
    </lineage>
</organism>
<dbReference type="Pfam" id="PF14345">
    <property type="entry name" value="GDYXXLXY"/>
    <property type="match status" value="1"/>
</dbReference>
<protein>
    <recommendedName>
        <fullName evidence="3">GDYXXLXY domain-containing protein</fullName>
    </recommendedName>
</protein>
<accession>A0A7Z1AGM4</accession>
<evidence type="ECO:0000313" key="1">
    <source>
        <dbReference type="EMBL" id="ODJ88269.1"/>
    </source>
</evidence>
<evidence type="ECO:0008006" key="3">
    <source>
        <dbReference type="Google" id="ProtNLM"/>
    </source>
</evidence>
<reference evidence="1 2" key="1">
    <citation type="submission" date="2016-06" db="EMBL/GenBank/DDBJ databases">
        <title>Genome sequence of endosymbiont of Candidatus Endolucinida thiodiazotropha.</title>
        <authorList>
            <person name="Poehlein A."/>
            <person name="Koenig S."/>
            <person name="Heiden S.E."/>
            <person name="Thuermer A."/>
            <person name="Voget S."/>
            <person name="Daniel R."/>
            <person name="Markert S."/>
            <person name="Gros O."/>
            <person name="Schweder T."/>
        </authorList>
    </citation>
    <scope>NUCLEOTIDE SEQUENCE [LARGE SCALE GENOMIC DNA]</scope>
    <source>
        <strain evidence="1 2">COS</strain>
    </source>
</reference>
<dbReference type="AlphaFoldDB" id="A0A7Z1AGM4"/>
<dbReference type="RefSeq" id="WP_069122335.1">
    <property type="nucleotide sequence ID" value="NZ_MARB01000006.1"/>
</dbReference>
<dbReference type="EMBL" id="MARB01000006">
    <property type="protein sequence ID" value="ODJ88269.1"/>
    <property type="molecule type" value="Genomic_DNA"/>
</dbReference>
<comment type="caution">
    <text evidence="1">The sequence shown here is derived from an EMBL/GenBank/DDBJ whole genome shotgun (WGS) entry which is preliminary data.</text>
</comment>
<evidence type="ECO:0000313" key="2">
    <source>
        <dbReference type="Proteomes" id="UP000094769"/>
    </source>
</evidence>
<dbReference type="Proteomes" id="UP000094769">
    <property type="component" value="Unassembled WGS sequence"/>
</dbReference>
<dbReference type="InterPro" id="IPR025833">
    <property type="entry name" value="GDYXXLXY"/>
</dbReference>
<keyword evidence="2" id="KW-1185">Reference proteome</keyword>
<name>A0A7Z1AGM4_9GAMM</name>
<gene>
    <name evidence="1" type="ORF">CODIS_12700</name>
</gene>
<sequence>MLNSIFGLSDKTRLTIMAVVTLLILLIVNSQIIIKESIVNNGDTLLLRLAPRDPRSLLQGDYMALRYAMTGEVAQAAKSAQIDDGNIIVNLDPTGEASFVSLYEGQQLTDTQHLLRFRKRGESVRLASDAYFFQEGKWDTYSNARFGELRVNDDGIAVLTGLYDQDKNRLGDKPH</sequence>
<proteinExistence type="predicted"/>